<dbReference type="PANTHER" id="PTHR37164:SF1">
    <property type="entry name" value="BACTERIOHEMERYTHRIN"/>
    <property type="match status" value="1"/>
</dbReference>
<feature type="domain" description="Hemerythrin-like" evidence="5">
    <location>
        <begin position="12"/>
        <end position="126"/>
    </location>
</feature>
<gene>
    <name evidence="6" type="ORF">METESE_29200</name>
</gene>
<dbReference type="KEGG" id="msea:METESE_29200"/>
<evidence type="ECO:0000256" key="1">
    <source>
        <dbReference type="ARBA" id="ARBA00010587"/>
    </source>
</evidence>
<evidence type="ECO:0000313" key="6">
    <source>
        <dbReference type="EMBL" id="BDU77962.1"/>
    </source>
</evidence>
<evidence type="ECO:0000256" key="4">
    <source>
        <dbReference type="ARBA" id="ARBA00023004"/>
    </source>
</evidence>
<dbReference type="Gene3D" id="1.20.120.50">
    <property type="entry name" value="Hemerythrin-like"/>
    <property type="match status" value="1"/>
</dbReference>
<organism evidence="6 7">
    <name type="scientific">Mesoterricola sediminis</name>
    <dbReference type="NCBI Taxonomy" id="2927980"/>
    <lineage>
        <taxon>Bacteria</taxon>
        <taxon>Pseudomonadati</taxon>
        <taxon>Acidobacteriota</taxon>
        <taxon>Holophagae</taxon>
        <taxon>Holophagales</taxon>
        <taxon>Holophagaceae</taxon>
        <taxon>Mesoterricola</taxon>
    </lineage>
</organism>
<dbReference type="PROSITE" id="PS00550">
    <property type="entry name" value="HEMERYTHRINS"/>
    <property type="match status" value="1"/>
</dbReference>
<dbReference type="InterPro" id="IPR035938">
    <property type="entry name" value="Hemerythrin-like_sf"/>
</dbReference>
<comment type="similarity">
    <text evidence="1">Belongs to the hemerythrin family.</text>
</comment>
<keyword evidence="2" id="KW-0561">Oxygen transport</keyword>
<dbReference type="CDD" id="cd12107">
    <property type="entry name" value="Hemerythrin"/>
    <property type="match status" value="1"/>
</dbReference>
<proteinExistence type="inferred from homology"/>
<evidence type="ECO:0000313" key="7">
    <source>
        <dbReference type="Proteomes" id="UP001228113"/>
    </source>
</evidence>
<dbReference type="InterPro" id="IPR012312">
    <property type="entry name" value="Hemerythrin-like"/>
</dbReference>
<dbReference type="Pfam" id="PF01814">
    <property type="entry name" value="Hemerythrin"/>
    <property type="match status" value="1"/>
</dbReference>
<keyword evidence="7" id="KW-1185">Reference proteome</keyword>
<evidence type="ECO:0000256" key="3">
    <source>
        <dbReference type="ARBA" id="ARBA00022723"/>
    </source>
</evidence>
<evidence type="ECO:0000259" key="5">
    <source>
        <dbReference type="Pfam" id="PF01814"/>
    </source>
</evidence>
<dbReference type="PANTHER" id="PTHR37164">
    <property type="entry name" value="BACTERIOHEMERYTHRIN"/>
    <property type="match status" value="1"/>
</dbReference>
<keyword evidence="3" id="KW-0479">Metal-binding</keyword>
<name>A0AA48KF50_9BACT</name>
<dbReference type="SUPFAM" id="SSF47188">
    <property type="entry name" value="Hemerythrin-like"/>
    <property type="match status" value="1"/>
</dbReference>
<reference evidence="6" key="1">
    <citation type="journal article" date="2023" name="Int. J. Syst. Evol. Microbiol.">
        <title>Mesoterricola silvestris gen. nov., sp. nov., Mesoterricola sediminis sp. nov., Geothrix oryzae sp. nov., Geothrix edaphica sp. nov., Geothrix rubra sp. nov., and Geothrix limicola sp. nov., six novel members of Acidobacteriota isolated from soils.</title>
        <authorList>
            <person name="Itoh H."/>
            <person name="Sugisawa Y."/>
            <person name="Mise K."/>
            <person name="Xu Z."/>
            <person name="Kuniyasu M."/>
            <person name="Ushijima N."/>
            <person name="Kawano K."/>
            <person name="Kobayashi E."/>
            <person name="Shiratori Y."/>
            <person name="Masuda Y."/>
            <person name="Senoo K."/>
        </authorList>
    </citation>
    <scope>NUCLEOTIDE SEQUENCE</scope>
    <source>
        <strain evidence="6">W786</strain>
    </source>
</reference>
<dbReference type="RefSeq" id="WP_243329837.1">
    <property type="nucleotide sequence ID" value="NZ_AP027081.1"/>
</dbReference>
<dbReference type="InterPro" id="IPR012827">
    <property type="entry name" value="Hemerythrin_metal-bd"/>
</dbReference>
<evidence type="ECO:0000256" key="2">
    <source>
        <dbReference type="ARBA" id="ARBA00022621"/>
    </source>
</evidence>
<keyword evidence="4" id="KW-0408">Iron</keyword>
<keyword evidence="2" id="KW-0813">Transport</keyword>
<protein>
    <recommendedName>
        <fullName evidence="5">Hemerythrin-like domain-containing protein</fullName>
    </recommendedName>
</protein>
<dbReference type="InterPro" id="IPR050669">
    <property type="entry name" value="Hemerythrin"/>
</dbReference>
<dbReference type="GO" id="GO:0046872">
    <property type="term" value="F:metal ion binding"/>
    <property type="evidence" value="ECO:0007669"/>
    <property type="project" value="UniProtKB-KW"/>
</dbReference>
<dbReference type="InterPro" id="IPR016131">
    <property type="entry name" value="Haemerythrin_Fe_BS"/>
</dbReference>
<dbReference type="AlphaFoldDB" id="A0AA48KF50"/>
<dbReference type="NCBIfam" id="NF033749">
    <property type="entry name" value="bact_hemeryth"/>
    <property type="match status" value="1"/>
</dbReference>
<dbReference type="Proteomes" id="UP001228113">
    <property type="component" value="Chromosome"/>
</dbReference>
<accession>A0AA48KF50</accession>
<dbReference type="GO" id="GO:0005344">
    <property type="term" value="F:oxygen carrier activity"/>
    <property type="evidence" value="ECO:0007669"/>
    <property type="project" value="UniProtKB-KW"/>
</dbReference>
<dbReference type="EMBL" id="AP027081">
    <property type="protein sequence ID" value="BDU77962.1"/>
    <property type="molecule type" value="Genomic_DNA"/>
</dbReference>
<sequence length="139" mass="16142">MALVAWHDRFMTGIPTIDEQHRTLFTAVNDFYAGLQSGQPRDHVGKTLDFLVVYTARHFRTEEEAMQRHAYPERAAHSLEHYQLIQDVGVFKEQWDRQAANLRTLEVARFLGDWLTQHIQVRDMAFAQYLKGLGLTNLG</sequence>
<dbReference type="NCBIfam" id="TIGR02481">
    <property type="entry name" value="hemeryth_dom"/>
    <property type="match status" value="1"/>
</dbReference>